<evidence type="ECO:0000259" key="7">
    <source>
        <dbReference type="Pfam" id="PF10568"/>
    </source>
</evidence>
<dbReference type="GO" id="GO:0001401">
    <property type="term" value="C:SAM complex"/>
    <property type="evidence" value="ECO:0007669"/>
    <property type="project" value="InterPro"/>
</dbReference>
<dbReference type="Pfam" id="PF10568">
    <property type="entry name" value="Tom37"/>
    <property type="match status" value="1"/>
</dbReference>
<evidence type="ECO:0000256" key="5">
    <source>
        <dbReference type="ARBA" id="ARBA00023128"/>
    </source>
</evidence>
<sequence length="486" mass="52645">MVFELHVWGPAFGLPSIDAECNAAIAFLNLAVARSQWVLIVAHDTSPSPTHNFPALRDGSTCIGGFNQIVQYLSQHPSGPHNLDSNLTSNQKADTLAFSTFIETTGRPLLDLSLYTSSQNYSTTTAPAYTALLPWNLNYTIPPRHRDAARARTAHLGLSGLDVDSDLGTSLGGEFEAAKKASGLPSDSHANRPSILNLGRQTGLQGLLSSPVYAARFKLDALANEFLTPLSDLLGRKQYLLGGDAPSTLDSLAFGYLALMLYPPVPQTWLKEAIEARYLRLEKYIRRMRTALLGNDEDVSPSKVFALASWPRYDAALEHARQGLGLALPWAPPRTTSLAATAFTVARDIVGSFPAVSTLIRGDPVRRDRQSEDIATIPTSALPSPFIVNTFFAFSGALLSAIAGMAVHHARSPRQGDLVFELPRRRPQQTFAQAGDFLGVLTDQIRAERDWNERWQREGSGGDGGLGAEEAMGVVDEVVVEGVGER</sequence>
<evidence type="ECO:0000256" key="2">
    <source>
        <dbReference type="ARBA" id="ARBA00022448"/>
    </source>
</evidence>
<dbReference type="Pfam" id="PF17171">
    <property type="entry name" value="GST_C_6"/>
    <property type="match status" value="1"/>
</dbReference>
<evidence type="ECO:0000256" key="1">
    <source>
        <dbReference type="ARBA" id="ARBA00004294"/>
    </source>
</evidence>
<evidence type="ECO:0000256" key="4">
    <source>
        <dbReference type="ARBA" id="ARBA00022927"/>
    </source>
</evidence>
<comment type="subcellular location">
    <subcellularLocation>
        <location evidence="1">Mitochondrion outer membrane</location>
    </subcellularLocation>
</comment>
<name>A0A6A6R945_9PEZI</name>
<keyword evidence="4" id="KW-0653">Protein transport</keyword>
<dbReference type="InterPro" id="IPR019564">
    <property type="entry name" value="Sam37/metaxin_N"/>
</dbReference>
<keyword evidence="6" id="KW-0472">Membrane</keyword>
<dbReference type="GO" id="GO:0015031">
    <property type="term" value="P:protein transport"/>
    <property type="evidence" value="ECO:0007669"/>
    <property type="project" value="UniProtKB-KW"/>
</dbReference>
<dbReference type="InterPro" id="IPR050931">
    <property type="entry name" value="Mito_Protein_Transport_Metaxin"/>
</dbReference>
<keyword evidence="3" id="KW-1000">Mitochondrion outer membrane</keyword>
<protein>
    <recommendedName>
        <fullName evidence="11">Mitochondrial outer membrane transport complex Sam37/metaxin N-terminal domain-containing protein</fullName>
    </recommendedName>
</protein>
<proteinExistence type="predicted"/>
<evidence type="ECO:0000256" key="3">
    <source>
        <dbReference type="ARBA" id="ARBA00022787"/>
    </source>
</evidence>
<dbReference type="InterPro" id="IPR033468">
    <property type="entry name" value="Metaxin_GST"/>
</dbReference>
<dbReference type="GO" id="GO:0007005">
    <property type="term" value="P:mitochondrion organization"/>
    <property type="evidence" value="ECO:0007669"/>
    <property type="project" value="TreeGrafter"/>
</dbReference>
<dbReference type="CDD" id="cd03078">
    <property type="entry name" value="GST_N_Metaxin1_like"/>
    <property type="match status" value="1"/>
</dbReference>
<feature type="domain" description="Metaxin glutathione S-transferase" evidence="8">
    <location>
        <begin position="224"/>
        <end position="288"/>
    </location>
</feature>
<feature type="domain" description="Mitochondrial outer membrane transport complex Sam37/metaxin N-terminal" evidence="7">
    <location>
        <begin position="21"/>
        <end position="146"/>
    </location>
</feature>
<reference evidence="9" key="1">
    <citation type="journal article" date="2020" name="Stud. Mycol.">
        <title>101 Dothideomycetes genomes: a test case for predicting lifestyles and emergence of pathogens.</title>
        <authorList>
            <person name="Haridas S."/>
            <person name="Albert R."/>
            <person name="Binder M."/>
            <person name="Bloem J."/>
            <person name="Labutti K."/>
            <person name="Salamov A."/>
            <person name="Andreopoulos B."/>
            <person name="Baker S."/>
            <person name="Barry K."/>
            <person name="Bills G."/>
            <person name="Bluhm B."/>
            <person name="Cannon C."/>
            <person name="Castanera R."/>
            <person name="Culley D."/>
            <person name="Daum C."/>
            <person name="Ezra D."/>
            <person name="Gonzalez J."/>
            <person name="Henrissat B."/>
            <person name="Kuo A."/>
            <person name="Liang C."/>
            <person name="Lipzen A."/>
            <person name="Lutzoni F."/>
            <person name="Magnuson J."/>
            <person name="Mondo S."/>
            <person name="Nolan M."/>
            <person name="Ohm R."/>
            <person name="Pangilinan J."/>
            <person name="Park H.-J."/>
            <person name="Ramirez L."/>
            <person name="Alfaro M."/>
            <person name="Sun H."/>
            <person name="Tritt A."/>
            <person name="Yoshinaga Y."/>
            <person name="Zwiers L.-H."/>
            <person name="Turgeon B."/>
            <person name="Goodwin S."/>
            <person name="Spatafora J."/>
            <person name="Crous P."/>
            <person name="Grigoriev I."/>
        </authorList>
    </citation>
    <scope>NUCLEOTIDE SEQUENCE</scope>
    <source>
        <strain evidence="9">CBS 269.34</strain>
    </source>
</reference>
<keyword evidence="10" id="KW-1185">Reference proteome</keyword>
<organism evidence="9 10">
    <name type="scientific">Lophium mytilinum</name>
    <dbReference type="NCBI Taxonomy" id="390894"/>
    <lineage>
        <taxon>Eukaryota</taxon>
        <taxon>Fungi</taxon>
        <taxon>Dikarya</taxon>
        <taxon>Ascomycota</taxon>
        <taxon>Pezizomycotina</taxon>
        <taxon>Dothideomycetes</taxon>
        <taxon>Pleosporomycetidae</taxon>
        <taxon>Mytilinidiales</taxon>
        <taxon>Mytilinidiaceae</taxon>
        <taxon>Lophium</taxon>
    </lineage>
</organism>
<dbReference type="CDD" id="cd03193">
    <property type="entry name" value="GST_C_Metaxin"/>
    <property type="match status" value="1"/>
</dbReference>
<accession>A0A6A6R945</accession>
<keyword evidence="5" id="KW-0496">Mitochondrion</keyword>
<evidence type="ECO:0000259" key="8">
    <source>
        <dbReference type="Pfam" id="PF17171"/>
    </source>
</evidence>
<gene>
    <name evidence="9" type="ORF">BU16DRAFT_500052</name>
</gene>
<evidence type="ECO:0008006" key="11">
    <source>
        <dbReference type="Google" id="ProtNLM"/>
    </source>
</evidence>
<evidence type="ECO:0000313" key="10">
    <source>
        <dbReference type="Proteomes" id="UP000799750"/>
    </source>
</evidence>
<dbReference type="Proteomes" id="UP000799750">
    <property type="component" value="Unassembled WGS sequence"/>
</dbReference>
<keyword evidence="2" id="KW-0813">Transport</keyword>
<evidence type="ECO:0000256" key="6">
    <source>
        <dbReference type="ARBA" id="ARBA00023136"/>
    </source>
</evidence>
<dbReference type="PANTHER" id="PTHR12289:SF41">
    <property type="entry name" value="FAILED AXON CONNECTIONS-RELATED"/>
    <property type="match status" value="1"/>
</dbReference>
<dbReference type="OrthoDB" id="5599269at2759"/>
<evidence type="ECO:0000313" key="9">
    <source>
        <dbReference type="EMBL" id="KAF2501159.1"/>
    </source>
</evidence>
<dbReference type="AlphaFoldDB" id="A0A6A6R945"/>
<dbReference type="EMBL" id="MU004182">
    <property type="protein sequence ID" value="KAF2501159.1"/>
    <property type="molecule type" value="Genomic_DNA"/>
</dbReference>
<dbReference type="PANTHER" id="PTHR12289">
    <property type="entry name" value="METAXIN RELATED"/>
    <property type="match status" value="1"/>
</dbReference>